<dbReference type="AlphaFoldDB" id="A0A7Y0HPR0"/>
<dbReference type="InterPro" id="IPR047964">
    <property type="entry name" value="EFR1-like"/>
</dbReference>
<feature type="domain" description="4Fe-4S ferredoxin-type" evidence="1">
    <location>
        <begin position="184"/>
        <end position="212"/>
    </location>
</feature>
<dbReference type="PROSITE" id="PS51379">
    <property type="entry name" value="4FE4S_FER_2"/>
    <property type="match status" value="1"/>
</dbReference>
<protein>
    <submittedName>
        <fullName evidence="2">4Fe-4S ferredoxin</fullName>
    </submittedName>
</protein>
<organism evidence="2 3">
    <name type="scientific">Clostridium muellerianum</name>
    <dbReference type="NCBI Taxonomy" id="2716538"/>
    <lineage>
        <taxon>Bacteria</taxon>
        <taxon>Bacillati</taxon>
        <taxon>Bacillota</taxon>
        <taxon>Clostridia</taxon>
        <taxon>Eubacteriales</taxon>
        <taxon>Clostridiaceae</taxon>
        <taxon>Clostridium</taxon>
    </lineage>
</organism>
<reference evidence="2 3" key="2">
    <citation type="submission" date="2020-06" db="EMBL/GenBank/DDBJ databases">
        <title>Complete Genome Sequence of Clostridium muelleri sp. nov. P21T, an Acid-Alcohol Producing Acetogen Isolated from Old Hay.</title>
        <authorList>
            <person name="Duncan K.E."/>
            <person name="Tanner R.S."/>
        </authorList>
    </citation>
    <scope>NUCLEOTIDE SEQUENCE [LARGE SCALE GENOMIC DNA]</scope>
    <source>
        <strain evidence="2 3">P21</strain>
    </source>
</reference>
<evidence type="ECO:0000259" key="1">
    <source>
        <dbReference type="PROSITE" id="PS51379"/>
    </source>
</evidence>
<reference evidence="2 3" key="1">
    <citation type="submission" date="2020-04" db="EMBL/GenBank/DDBJ databases">
        <authorList>
            <person name="Doyle D.A."/>
        </authorList>
    </citation>
    <scope>NUCLEOTIDE SEQUENCE [LARGE SCALE GENOMIC DNA]</scope>
    <source>
        <strain evidence="2 3">P21</strain>
    </source>
</reference>
<dbReference type="InterPro" id="IPR017896">
    <property type="entry name" value="4Fe4S_Fe-S-bd"/>
</dbReference>
<dbReference type="InterPro" id="IPR029039">
    <property type="entry name" value="Flavoprotein-like_sf"/>
</dbReference>
<dbReference type="Gene3D" id="3.40.50.360">
    <property type="match status" value="1"/>
</dbReference>
<name>A0A7Y0HPR0_9CLOT</name>
<comment type="caution">
    <text evidence="2">The sequence shown here is derived from an EMBL/GenBank/DDBJ whole genome shotgun (WGS) entry which is preliminary data.</text>
</comment>
<gene>
    <name evidence="2" type="ORF">HBE96_11400</name>
</gene>
<dbReference type="SUPFAM" id="SSF54862">
    <property type="entry name" value="4Fe-4S ferredoxins"/>
    <property type="match status" value="1"/>
</dbReference>
<evidence type="ECO:0000313" key="2">
    <source>
        <dbReference type="EMBL" id="NMM63271.1"/>
    </source>
</evidence>
<accession>A0A7Y0HPR0</accession>
<dbReference type="SUPFAM" id="SSF52218">
    <property type="entry name" value="Flavoproteins"/>
    <property type="match status" value="1"/>
</dbReference>
<keyword evidence="3" id="KW-1185">Reference proteome</keyword>
<dbReference type="Proteomes" id="UP000537131">
    <property type="component" value="Unassembled WGS sequence"/>
</dbReference>
<sequence>MKTIIYYFTATGNSLDVAKSIEKSLEETELISIPKLSDYKIVAPAAEKVGFVFPVYDYSIPLVVKDFLNKLDLSNTSYIFATVTCNFLPGLALDKVDSILKEKKKKLNSGFVIKMPGTYIAMYGANSEKTQIKKFKQKDKKITTIIDCIENCKNHGIEKSKLIIDRLLAPKFEKSMDNFPTKDRSFCVDDNCIGCGICSKVCAFDNIKIIDGKPNWHHGCQQCFACIHLCPKVSIQIGTDTINKKRYKNPNISLQDIISANSSLKKTE</sequence>
<dbReference type="NCBIfam" id="NF038196">
    <property type="entry name" value="ferrodoxin_EFR1"/>
    <property type="match status" value="1"/>
</dbReference>
<dbReference type="EMBL" id="JABBNI010000020">
    <property type="protein sequence ID" value="NMM63271.1"/>
    <property type="molecule type" value="Genomic_DNA"/>
</dbReference>
<evidence type="ECO:0000313" key="3">
    <source>
        <dbReference type="Proteomes" id="UP000537131"/>
    </source>
</evidence>
<dbReference type="RefSeq" id="WP_169297876.1">
    <property type="nucleotide sequence ID" value="NZ_JABBNI010000020.1"/>
</dbReference>
<dbReference type="Gene3D" id="3.30.70.20">
    <property type="match status" value="1"/>
</dbReference>
<proteinExistence type="predicted"/>